<protein>
    <recommendedName>
        <fullName evidence="4">Bacterial Pleckstrin homology domain-containing protein</fullName>
    </recommendedName>
</protein>
<organism evidence="2 3">
    <name type="scientific">Methanobacterium congolense</name>
    <dbReference type="NCBI Taxonomy" id="118062"/>
    <lineage>
        <taxon>Archaea</taxon>
        <taxon>Methanobacteriati</taxon>
        <taxon>Methanobacteriota</taxon>
        <taxon>Methanomada group</taxon>
        <taxon>Methanobacteria</taxon>
        <taxon>Methanobacteriales</taxon>
        <taxon>Methanobacteriaceae</taxon>
        <taxon>Methanobacterium</taxon>
    </lineage>
</organism>
<sequence length="164" mass="19068">MDSNTLYGEKIASKWTTVLFAFVTVFFIFMMFYQIFVGPLGDYPAPRWGLIVLTVIFLFLTFNFRAMTIELTPEFLSTGFGVVKHRIPWEDIERSWEDESPVWTYGGWGIRFEKSHGKRRLAYTVPQTPRVALSLKRGRFQEFIFSTRKPGELIGLINEMTSST</sequence>
<dbReference type="Proteomes" id="UP000094707">
    <property type="component" value="Chromosome I"/>
</dbReference>
<dbReference type="OrthoDB" id="70170at2157"/>
<evidence type="ECO:0000313" key="3">
    <source>
        <dbReference type="Proteomes" id="UP000094707"/>
    </source>
</evidence>
<keyword evidence="3" id="KW-1185">Reference proteome</keyword>
<dbReference type="KEGG" id="mcub:MCBB_2138"/>
<evidence type="ECO:0000256" key="1">
    <source>
        <dbReference type="SAM" id="Phobius"/>
    </source>
</evidence>
<dbReference type="STRING" id="118062.MCBB_2138"/>
<dbReference type="AlphaFoldDB" id="A0A1D3L5D8"/>
<reference evidence="2 3" key="1">
    <citation type="submission" date="2016-08" db="EMBL/GenBank/DDBJ databases">
        <authorList>
            <person name="Seilhamer J.J."/>
        </authorList>
    </citation>
    <scope>NUCLEOTIDE SEQUENCE [LARGE SCALE GENOMIC DNA]</scope>
    <source>
        <strain evidence="2">Buetzberg</strain>
    </source>
</reference>
<gene>
    <name evidence="2" type="ORF">MCBB_2138</name>
</gene>
<dbReference type="EMBL" id="LT607756">
    <property type="protein sequence ID" value="SCG86680.1"/>
    <property type="molecule type" value="Genomic_DNA"/>
</dbReference>
<keyword evidence="1" id="KW-0812">Transmembrane</keyword>
<evidence type="ECO:0000313" key="2">
    <source>
        <dbReference type="EMBL" id="SCG86680.1"/>
    </source>
</evidence>
<name>A0A1D3L5D8_9EURY</name>
<evidence type="ECO:0008006" key="4">
    <source>
        <dbReference type="Google" id="ProtNLM"/>
    </source>
</evidence>
<keyword evidence="1" id="KW-1133">Transmembrane helix</keyword>
<dbReference type="GeneID" id="30412974"/>
<feature type="transmembrane region" description="Helical" evidence="1">
    <location>
        <begin position="48"/>
        <end position="66"/>
    </location>
</feature>
<accession>A0A1D3L5D8</accession>
<keyword evidence="1" id="KW-0472">Membrane</keyword>
<proteinExistence type="predicted"/>
<dbReference type="RefSeq" id="WP_071907721.1">
    <property type="nucleotide sequence ID" value="NZ_LT607756.1"/>
</dbReference>
<feature type="transmembrane region" description="Helical" evidence="1">
    <location>
        <begin position="12"/>
        <end position="36"/>
    </location>
</feature>